<proteinExistence type="predicted"/>
<name>A0A561XIF6_ACIDE</name>
<organism evidence="2 3">
    <name type="scientific">Acidovorax delafieldii</name>
    <name type="common">Pseudomonas delafieldii</name>
    <dbReference type="NCBI Taxonomy" id="47920"/>
    <lineage>
        <taxon>Bacteria</taxon>
        <taxon>Pseudomonadati</taxon>
        <taxon>Pseudomonadota</taxon>
        <taxon>Betaproteobacteria</taxon>
        <taxon>Burkholderiales</taxon>
        <taxon>Comamonadaceae</taxon>
        <taxon>Acidovorax</taxon>
    </lineage>
</organism>
<feature type="region of interest" description="Disordered" evidence="1">
    <location>
        <begin position="1"/>
        <end position="42"/>
    </location>
</feature>
<dbReference type="Proteomes" id="UP000321485">
    <property type="component" value="Unassembled WGS sequence"/>
</dbReference>
<protein>
    <submittedName>
        <fullName evidence="2">Uncharacterized protein</fullName>
    </submittedName>
</protein>
<feature type="compositionally biased region" description="Low complexity" evidence="1">
    <location>
        <begin position="60"/>
        <end position="81"/>
    </location>
</feature>
<dbReference type="PANTHER" id="PTHR39431:SF1">
    <property type="entry name" value="FRPA_C-RELATED PROTEIN"/>
    <property type="match status" value="1"/>
</dbReference>
<feature type="compositionally biased region" description="Polar residues" evidence="1">
    <location>
        <begin position="1"/>
        <end position="25"/>
    </location>
</feature>
<dbReference type="AlphaFoldDB" id="A0A561XIF6"/>
<feature type="region of interest" description="Disordered" evidence="1">
    <location>
        <begin position="106"/>
        <end position="133"/>
    </location>
</feature>
<reference evidence="2 3" key="1">
    <citation type="journal article" date="2015" name="Stand. Genomic Sci.">
        <title>Genomic Encyclopedia of Bacterial and Archaeal Type Strains, Phase III: the genomes of soil and plant-associated and newly described type strains.</title>
        <authorList>
            <person name="Whitman W.B."/>
            <person name="Woyke T."/>
            <person name="Klenk H.P."/>
            <person name="Zhou Y."/>
            <person name="Lilburn T.G."/>
            <person name="Beck B.J."/>
            <person name="De Vos P."/>
            <person name="Vandamme P."/>
            <person name="Eisen J.A."/>
            <person name="Garrity G."/>
            <person name="Hugenholtz P."/>
            <person name="Kyrpides N.C."/>
        </authorList>
    </citation>
    <scope>NUCLEOTIDE SEQUENCE [LARGE SCALE GENOMIC DNA]</scope>
    <source>
        <strain evidence="2 3">DSM 64</strain>
    </source>
</reference>
<gene>
    <name evidence="2" type="ORF">ATF69_3466</name>
</gene>
<evidence type="ECO:0000256" key="1">
    <source>
        <dbReference type="SAM" id="MobiDB-lite"/>
    </source>
</evidence>
<feature type="region of interest" description="Disordered" evidence="1">
    <location>
        <begin position="60"/>
        <end position="83"/>
    </location>
</feature>
<dbReference type="GeneID" id="51112513"/>
<evidence type="ECO:0000313" key="2">
    <source>
        <dbReference type="EMBL" id="TWG35899.1"/>
    </source>
</evidence>
<comment type="caution">
    <text evidence="2">The sequence shown here is derived from an EMBL/GenBank/DDBJ whole genome shotgun (WGS) entry which is preliminary data.</text>
</comment>
<dbReference type="RefSeq" id="WP_146871730.1">
    <property type="nucleotide sequence ID" value="NZ_VJWE01000015.1"/>
</dbReference>
<dbReference type="EMBL" id="VJWE01000015">
    <property type="protein sequence ID" value="TWG35899.1"/>
    <property type="molecule type" value="Genomic_DNA"/>
</dbReference>
<sequence>MKIESSALQMNAQHVASRVHTQSSRFEAWVGERRPTSAPGLTRASPAVQISSAARVARAAQEAIDPTHAADAAPGSSPSDGLTPQLAMIRDLIARMTGVQVRVYTGQTEPAPSPPATPTSRLDTTPTADAGRPRAGWGLLVEQREVVVETESTQFAAQGTVRTADGREIRFSLQLDMQRSYRQESSFSLRLGDAVAVDPLVINFDGSAAQLQDLRFAFDLDSDGQTDNVPLLSGNRGYLALDLNHNSRIDNGRELFGPGTGNGFAELAAYDSDGNGWIDEADPVFQQLQVWTPSADGAEGAGSLRTLADVGVGALSTNAVATPFALRTADNASLGTVRSTSVYLRENGSVGTVQQVDLTV</sequence>
<accession>A0A561XIF6</accession>
<dbReference type="PANTHER" id="PTHR39431">
    <property type="entry name" value="FRPA/C-RELATED PROTEIN"/>
    <property type="match status" value="1"/>
</dbReference>
<evidence type="ECO:0000313" key="3">
    <source>
        <dbReference type="Proteomes" id="UP000321485"/>
    </source>
</evidence>